<feature type="transmembrane region" description="Helical" evidence="7">
    <location>
        <begin position="153"/>
        <end position="172"/>
    </location>
</feature>
<dbReference type="HOGENOM" id="CLU_001265_0_6_1"/>
<protein>
    <recommendedName>
        <fullName evidence="8">Major facilitator superfamily (MFS) profile domain-containing protein</fullName>
    </recommendedName>
</protein>
<organism evidence="9 10">
    <name type="scientific">Pseudallescheria apiosperma</name>
    <name type="common">Scedosporium apiospermum</name>
    <dbReference type="NCBI Taxonomy" id="563466"/>
    <lineage>
        <taxon>Eukaryota</taxon>
        <taxon>Fungi</taxon>
        <taxon>Dikarya</taxon>
        <taxon>Ascomycota</taxon>
        <taxon>Pezizomycotina</taxon>
        <taxon>Sordariomycetes</taxon>
        <taxon>Hypocreomycetidae</taxon>
        <taxon>Microascales</taxon>
        <taxon>Microascaceae</taxon>
        <taxon>Scedosporium</taxon>
    </lineage>
</organism>
<evidence type="ECO:0000313" key="9">
    <source>
        <dbReference type="EMBL" id="KEZ41713.1"/>
    </source>
</evidence>
<keyword evidence="5 7" id="KW-0472">Membrane</keyword>
<dbReference type="GO" id="GO:0022857">
    <property type="term" value="F:transmembrane transporter activity"/>
    <property type="evidence" value="ECO:0007669"/>
    <property type="project" value="InterPro"/>
</dbReference>
<dbReference type="FunFam" id="1.20.1250.20:FF:000013">
    <property type="entry name" value="MFS general substrate transporter"/>
    <property type="match status" value="1"/>
</dbReference>
<evidence type="ECO:0000256" key="4">
    <source>
        <dbReference type="ARBA" id="ARBA00022989"/>
    </source>
</evidence>
<evidence type="ECO:0000313" key="10">
    <source>
        <dbReference type="Proteomes" id="UP000028545"/>
    </source>
</evidence>
<reference evidence="9 10" key="1">
    <citation type="journal article" date="2014" name="Genome Announc.">
        <title>Draft genome sequence of the pathogenic fungus Scedosporium apiospermum.</title>
        <authorList>
            <person name="Vandeputte P."/>
            <person name="Ghamrawi S."/>
            <person name="Rechenmann M."/>
            <person name="Iltis A."/>
            <person name="Giraud S."/>
            <person name="Fleury M."/>
            <person name="Thornton C."/>
            <person name="Delhaes L."/>
            <person name="Meyer W."/>
            <person name="Papon N."/>
            <person name="Bouchara J.P."/>
        </authorList>
    </citation>
    <scope>NUCLEOTIDE SEQUENCE [LARGE SCALE GENOMIC DNA]</scope>
    <source>
        <strain evidence="9 10">IHEM 14462</strain>
    </source>
</reference>
<evidence type="ECO:0000256" key="5">
    <source>
        <dbReference type="ARBA" id="ARBA00023136"/>
    </source>
</evidence>
<feature type="transmembrane region" description="Helical" evidence="7">
    <location>
        <begin position="260"/>
        <end position="279"/>
    </location>
</feature>
<dbReference type="PANTHER" id="PTHR43791">
    <property type="entry name" value="PERMEASE-RELATED"/>
    <property type="match status" value="1"/>
</dbReference>
<evidence type="ECO:0000259" key="8">
    <source>
        <dbReference type="PROSITE" id="PS50850"/>
    </source>
</evidence>
<feature type="region of interest" description="Disordered" evidence="6">
    <location>
        <begin position="1"/>
        <end position="21"/>
    </location>
</feature>
<evidence type="ECO:0000256" key="1">
    <source>
        <dbReference type="ARBA" id="ARBA00004141"/>
    </source>
</evidence>
<evidence type="ECO:0000256" key="7">
    <source>
        <dbReference type="SAM" id="Phobius"/>
    </source>
</evidence>
<dbReference type="KEGG" id="sapo:SAPIO_CDS6896"/>
<feature type="transmembrane region" description="Helical" evidence="7">
    <location>
        <begin position="121"/>
        <end position="141"/>
    </location>
</feature>
<dbReference type="PROSITE" id="PS50850">
    <property type="entry name" value="MFS"/>
    <property type="match status" value="1"/>
</dbReference>
<feature type="transmembrane region" description="Helical" evidence="7">
    <location>
        <begin position="90"/>
        <end position="109"/>
    </location>
</feature>
<dbReference type="GO" id="GO:0016020">
    <property type="term" value="C:membrane"/>
    <property type="evidence" value="ECO:0007669"/>
    <property type="project" value="UniProtKB-SubCell"/>
</dbReference>
<dbReference type="InterPro" id="IPR020846">
    <property type="entry name" value="MFS_dom"/>
</dbReference>
<proteinExistence type="predicted"/>
<dbReference type="InterPro" id="IPR011701">
    <property type="entry name" value="MFS"/>
</dbReference>
<dbReference type="OMA" id="NERFWHT"/>
<keyword evidence="4 7" id="KW-1133">Transmembrane helix</keyword>
<evidence type="ECO:0000256" key="6">
    <source>
        <dbReference type="SAM" id="MobiDB-lite"/>
    </source>
</evidence>
<dbReference type="RefSeq" id="XP_016641512.1">
    <property type="nucleotide sequence ID" value="XM_016788875.1"/>
</dbReference>
<keyword evidence="10" id="KW-1185">Reference proteome</keyword>
<dbReference type="Pfam" id="PF07690">
    <property type="entry name" value="MFS_1"/>
    <property type="match status" value="1"/>
</dbReference>
<feature type="transmembrane region" description="Helical" evidence="7">
    <location>
        <begin position="325"/>
        <end position="343"/>
    </location>
</feature>
<dbReference type="GeneID" id="27725968"/>
<dbReference type="PANTHER" id="PTHR43791:SF92">
    <property type="entry name" value="AGL026WP"/>
    <property type="match status" value="1"/>
</dbReference>
<dbReference type="Proteomes" id="UP000028545">
    <property type="component" value="Unassembled WGS sequence"/>
</dbReference>
<dbReference type="SUPFAM" id="SSF103473">
    <property type="entry name" value="MFS general substrate transporter"/>
    <property type="match status" value="1"/>
</dbReference>
<feature type="transmembrane region" description="Helical" evidence="7">
    <location>
        <begin position="294"/>
        <end position="313"/>
    </location>
</feature>
<dbReference type="OrthoDB" id="2250022at2759"/>
<evidence type="ECO:0000256" key="3">
    <source>
        <dbReference type="ARBA" id="ARBA00022692"/>
    </source>
</evidence>
<dbReference type="Gene3D" id="1.20.1250.20">
    <property type="entry name" value="MFS general substrate transporter like domains"/>
    <property type="match status" value="2"/>
</dbReference>
<comment type="subcellular location">
    <subcellularLocation>
        <location evidence="1">Membrane</location>
        <topology evidence="1">Multi-pass membrane protein</topology>
    </subcellularLocation>
</comment>
<evidence type="ECO:0000256" key="2">
    <source>
        <dbReference type="ARBA" id="ARBA00022448"/>
    </source>
</evidence>
<dbReference type="AlphaFoldDB" id="A0A084G301"/>
<feature type="transmembrane region" description="Helical" evidence="7">
    <location>
        <begin position="184"/>
        <end position="207"/>
    </location>
</feature>
<dbReference type="VEuPathDB" id="FungiDB:SAPIO_CDS6896"/>
<feature type="transmembrane region" description="Helical" evidence="7">
    <location>
        <begin position="349"/>
        <end position="371"/>
    </location>
</feature>
<dbReference type="FunFam" id="1.20.1250.20:FF:000057">
    <property type="entry name" value="MFS general substrate transporter"/>
    <property type="match status" value="1"/>
</dbReference>
<name>A0A084G301_PSEDA</name>
<feature type="domain" description="Major facilitator superfamily (MFS) profile" evidence="8">
    <location>
        <begin position="1"/>
        <end position="459"/>
    </location>
</feature>
<comment type="caution">
    <text evidence="9">The sequence shown here is derived from an EMBL/GenBank/DDBJ whole genome shotgun (WGS) entry which is preliminary data.</text>
</comment>
<dbReference type="InterPro" id="IPR036259">
    <property type="entry name" value="MFS_trans_sf"/>
</dbReference>
<dbReference type="EMBL" id="JOWA01000108">
    <property type="protein sequence ID" value="KEZ41713.1"/>
    <property type="molecule type" value="Genomic_DNA"/>
</dbReference>
<gene>
    <name evidence="9" type="ORF">SAPIO_CDS6896</name>
</gene>
<accession>A0A084G301</accession>
<keyword evidence="3 7" id="KW-0812">Transmembrane</keyword>
<keyword evidence="2" id="KW-0813">Transport</keyword>
<sequence length="459" mass="50848">MAEMKDLTTISSHQEDKVDGFNERQGPECPEILRSLNEEEKKRLERLLVRKLDARLMAPLILMYIMNYLDRYILMQVPSNLFLNKIGKPSIYLPVCMVIWGSICAATGAVQNFSGLAATRFLLGFVEAAYFPGCLVCLTVWYTCKELAFRTALLYCGSLVSGAFSGLIAAAITSNLDGALGHAAWRWLFIIEGAITVAIAAVVGFILPDFPTNTKWMTEQERALASWRQTTDIGEEDWVSPESETLFTGFKQCIRDYKTWFFLFLILGVVSSGTINSYFPTIVQTLGYGRTKTLLLTAPPYLLSCIVALRVSLNADRTGERYLHFTIPTWVSVAGFIISAATTNIAARYFSMMIMLPGVYTAFVIGLAWLANSIPRPPAKRAAALALCQASSNCSSIYGPFLYPESTAPRYLIAMGFRAQMDVENRVERLRRRASAICTDAHEAPRAARLGYGTVALGL</sequence>